<dbReference type="InterPro" id="IPR002852">
    <property type="entry name" value="UPF0251"/>
</dbReference>
<protein>
    <recommendedName>
        <fullName evidence="4">DNA-binding protein</fullName>
    </recommendedName>
</protein>
<accession>A0A4V1LNP9</accession>
<organism evidence="2 3">
    <name type="scientific">Candidatus Marinarcus aquaticus</name>
    <dbReference type="NCBI Taxonomy" id="2044504"/>
    <lineage>
        <taxon>Bacteria</taxon>
        <taxon>Pseudomonadati</taxon>
        <taxon>Campylobacterota</taxon>
        <taxon>Epsilonproteobacteria</taxon>
        <taxon>Campylobacterales</taxon>
        <taxon>Arcobacteraceae</taxon>
        <taxon>Candidatus Marinarcus</taxon>
    </lineage>
</organism>
<dbReference type="PANTHER" id="PTHR37478">
    <property type="match status" value="1"/>
</dbReference>
<dbReference type="EMBL" id="PDKN01000009">
    <property type="protein sequence ID" value="RXJ54616.1"/>
    <property type="molecule type" value="Genomic_DNA"/>
</dbReference>
<gene>
    <name evidence="2" type="ORF">CRV04_11315</name>
</gene>
<dbReference type="Pfam" id="PF02001">
    <property type="entry name" value="DUF134"/>
    <property type="match status" value="1"/>
</dbReference>
<dbReference type="Gene3D" id="3.30.420.130">
    <property type="entry name" value="Dinitrogenase iron-molybdenum cofactor biosynthesis domain"/>
    <property type="match status" value="1"/>
</dbReference>
<evidence type="ECO:0008006" key="4">
    <source>
        <dbReference type="Google" id="ProtNLM"/>
    </source>
</evidence>
<reference evidence="2 3" key="1">
    <citation type="submission" date="2017-10" db="EMBL/GenBank/DDBJ databases">
        <title>Genomics of the genus Arcobacter.</title>
        <authorList>
            <person name="Perez-Cataluna A."/>
            <person name="Figueras M.J."/>
        </authorList>
    </citation>
    <scope>NUCLEOTIDE SEQUENCE [LARGE SCALE GENOMIC DNA]</scope>
    <source>
        <strain evidence="2 3">CECT 8987</strain>
    </source>
</reference>
<comment type="caution">
    <text evidence="2">The sequence shown here is derived from an EMBL/GenBank/DDBJ whole genome shotgun (WGS) entry which is preliminary data.</text>
</comment>
<dbReference type="SUPFAM" id="SSF53146">
    <property type="entry name" value="Nitrogenase accessory factor-like"/>
    <property type="match status" value="1"/>
</dbReference>
<keyword evidence="3" id="KW-1185">Reference proteome</keyword>
<dbReference type="OrthoDB" id="280278at2"/>
<proteinExistence type="inferred from homology"/>
<dbReference type="PANTHER" id="PTHR37478:SF2">
    <property type="entry name" value="UPF0251 PROTEIN TK0562"/>
    <property type="match status" value="1"/>
</dbReference>
<dbReference type="SUPFAM" id="SSF88659">
    <property type="entry name" value="Sigma3 and sigma4 domains of RNA polymerase sigma factors"/>
    <property type="match status" value="1"/>
</dbReference>
<name>A0A4V1LNP9_9BACT</name>
<evidence type="ECO:0000313" key="2">
    <source>
        <dbReference type="EMBL" id="RXJ54616.1"/>
    </source>
</evidence>
<evidence type="ECO:0000313" key="3">
    <source>
        <dbReference type="Proteomes" id="UP000290657"/>
    </source>
</evidence>
<sequence>MAREKVQRELTLTLQSKYFGPKDIEPAETIVLLHEEIEAIQLMSIENMYQEDAAKKMNVSRATFSRIIKNARRKVAMALINGYNIKIHEVKNDFSVAVCSSSKTELNDISLYSEYIFIFHIQDYKLTSQMLIKNPAFPREKKPSQLFPKLFQEQEVNYFITDKLGVTLKNALIAKGIYPIIKDNNTINIDKVVDIFK</sequence>
<comment type="similarity">
    <text evidence="1">Belongs to the UPF0251 family.</text>
</comment>
<dbReference type="Gene3D" id="1.10.10.60">
    <property type="entry name" value="Homeodomain-like"/>
    <property type="match status" value="1"/>
</dbReference>
<dbReference type="RefSeq" id="WP_128996963.1">
    <property type="nucleotide sequence ID" value="NZ_PDKN01000009.1"/>
</dbReference>
<dbReference type="InterPro" id="IPR013324">
    <property type="entry name" value="RNA_pol_sigma_r3/r4-like"/>
</dbReference>
<dbReference type="Proteomes" id="UP000290657">
    <property type="component" value="Unassembled WGS sequence"/>
</dbReference>
<dbReference type="InterPro" id="IPR036105">
    <property type="entry name" value="DiNase_FeMo-co_biosyn_sf"/>
</dbReference>
<dbReference type="AlphaFoldDB" id="A0A4V1LNP9"/>
<evidence type="ECO:0000256" key="1">
    <source>
        <dbReference type="ARBA" id="ARBA00009350"/>
    </source>
</evidence>